<organism evidence="1 2">
    <name type="scientific">Pelagibaculum spongiae</name>
    <dbReference type="NCBI Taxonomy" id="2080658"/>
    <lineage>
        <taxon>Bacteria</taxon>
        <taxon>Pseudomonadati</taxon>
        <taxon>Pseudomonadota</taxon>
        <taxon>Gammaproteobacteria</taxon>
        <taxon>Oceanospirillales</taxon>
        <taxon>Pelagibaculum</taxon>
    </lineage>
</organism>
<evidence type="ECO:0000313" key="1">
    <source>
        <dbReference type="EMBL" id="PVZ71721.1"/>
    </source>
</evidence>
<proteinExistence type="predicted"/>
<dbReference type="RefSeq" id="WP_116685310.1">
    <property type="nucleotide sequence ID" value="NZ_CAWNYD010000001.1"/>
</dbReference>
<keyword evidence="2" id="KW-1185">Reference proteome</keyword>
<comment type="caution">
    <text evidence="1">The sequence shown here is derived from an EMBL/GenBank/DDBJ whole genome shotgun (WGS) entry which is preliminary data.</text>
</comment>
<gene>
    <name evidence="1" type="ORF">DC094_01460</name>
</gene>
<protein>
    <submittedName>
        <fullName evidence="1">Uncharacterized protein</fullName>
    </submittedName>
</protein>
<reference evidence="1 2" key="1">
    <citation type="submission" date="2018-04" db="EMBL/GenBank/DDBJ databases">
        <title>Thalassorhabdus spongiae gen. nov., sp. nov., isolated from a marine sponge in South-West Iceland.</title>
        <authorList>
            <person name="Knobloch S."/>
            <person name="Daussin A."/>
            <person name="Johannsson R."/>
            <person name="Marteinsson V.T."/>
        </authorList>
    </citation>
    <scope>NUCLEOTIDE SEQUENCE [LARGE SCALE GENOMIC DNA]</scope>
    <source>
        <strain evidence="1 2">Hp12</strain>
    </source>
</reference>
<dbReference type="OrthoDB" id="9890393at2"/>
<sequence>MLKLIVFFVACWFIYNIMKGISTSRSQEIGKEARHIAISEFSVPVAYYNNAILNHIEHVKKAALFLKEQDDKFRNLSWPRLIAWTIYGAYRDDCEQYRYGNPISQNKFEDLNITSQIISSELQRAHLATTL</sequence>
<dbReference type="AlphaFoldDB" id="A0A2V1GX19"/>
<accession>A0A2V1GX19</accession>
<evidence type="ECO:0000313" key="2">
    <source>
        <dbReference type="Proteomes" id="UP000244906"/>
    </source>
</evidence>
<name>A0A2V1GX19_9GAMM</name>
<dbReference type="EMBL" id="QDDL01000001">
    <property type="protein sequence ID" value="PVZ71721.1"/>
    <property type="molecule type" value="Genomic_DNA"/>
</dbReference>
<dbReference type="Proteomes" id="UP000244906">
    <property type="component" value="Unassembled WGS sequence"/>
</dbReference>